<protein>
    <recommendedName>
        <fullName evidence="6 7">D,D-heptose 1,7-bisphosphate phosphatase</fullName>
        <ecNumber evidence="7">3.1.3.-</ecNumber>
    </recommendedName>
</protein>
<keyword evidence="10" id="KW-0460">Magnesium</keyword>
<dbReference type="InterPro" id="IPR006549">
    <property type="entry name" value="HAD-SF_hydro_IIIA"/>
</dbReference>
<dbReference type="EMBL" id="CP003557">
    <property type="protein sequence ID" value="AFN73296.1"/>
    <property type="molecule type" value="Genomic_DNA"/>
</dbReference>
<evidence type="ECO:0000313" key="11">
    <source>
        <dbReference type="EMBL" id="AFN73296.1"/>
    </source>
</evidence>
<keyword evidence="5 7" id="KW-0119">Carbohydrate metabolism</keyword>
<evidence type="ECO:0000256" key="8">
    <source>
        <dbReference type="PIRSR" id="PIRSR004682-1"/>
    </source>
</evidence>
<organism evidence="11 12">
    <name type="scientific">Melioribacter roseus (strain DSM 23840 / JCM 17771 / VKM B-2668 / P3M-2)</name>
    <dbReference type="NCBI Taxonomy" id="1191523"/>
    <lineage>
        <taxon>Bacteria</taxon>
        <taxon>Pseudomonadati</taxon>
        <taxon>Ignavibacteriota</taxon>
        <taxon>Ignavibacteria</taxon>
        <taxon>Ignavibacteriales</taxon>
        <taxon>Melioribacteraceae</taxon>
        <taxon>Melioribacter</taxon>
    </lineage>
</organism>
<sequence length="191" mass="21646">MRPALFLDRDGTINHDPGYIRDPEIVRLIDGVAENLKDLKRKFDFKLIIISNQAGVAKGLMTIEDVEAVNKRVKDLLEENGVAIDDIYYCPYHPDFDPPEKSKCRKPSPFMILQAAKDHDIDLSKSFMIGDRASDIEAGINANIKTILISQQKENGEIENLINDGKKPNFVAADFYEINKYITQTFAEENN</sequence>
<keyword evidence="3 10" id="KW-0479">Metal-binding</keyword>
<dbReference type="Gene3D" id="3.40.50.1000">
    <property type="entry name" value="HAD superfamily/HAD-like"/>
    <property type="match status" value="1"/>
</dbReference>
<feature type="site" description="Stabilizes the phosphoryl group" evidence="9">
    <location>
        <position position="106"/>
    </location>
</feature>
<dbReference type="NCBIfam" id="TIGR01656">
    <property type="entry name" value="Histidinol-ppas"/>
    <property type="match status" value="1"/>
</dbReference>
<dbReference type="InterPro" id="IPR036412">
    <property type="entry name" value="HAD-like_sf"/>
</dbReference>
<dbReference type="NCBIfam" id="TIGR01662">
    <property type="entry name" value="HAD-SF-IIIA"/>
    <property type="match status" value="1"/>
</dbReference>
<dbReference type="PANTHER" id="PTHR42891">
    <property type="entry name" value="D-GLYCERO-BETA-D-MANNO-HEPTOSE-1,7-BISPHOSPHATE 7-PHOSPHATASE"/>
    <property type="match status" value="1"/>
</dbReference>
<comment type="cofactor">
    <cofactor evidence="10">
        <name>Zn(2+)</name>
        <dbReference type="ChEBI" id="CHEBI:29105"/>
    </cofactor>
</comment>
<feature type="site" description="Stabilizes the phosphoryl group" evidence="9">
    <location>
        <position position="51"/>
    </location>
</feature>
<keyword evidence="12" id="KW-1185">Reference proteome</keyword>
<keyword evidence="10" id="KW-0862">Zinc</keyword>
<dbReference type="InterPro" id="IPR004446">
    <property type="entry name" value="Heptose_bisP_phosphatase"/>
</dbReference>
<feature type="binding site" evidence="10">
    <location>
        <position position="104"/>
    </location>
    <ligand>
        <name>Zn(2+)</name>
        <dbReference type="ChEBI" id="CHEBI:29105"/>
    </ligand>
</feature>
<proteinExistence type="inferred from homology"/>
<dbReference type="HOGENOM" id="CLU_085077_3_1_10"/>
<dbReference type="PIRSF" id="PIRSF004682">
    <property type="entry name" value="GmhB"/>
    <property type="match status" value="1"/>
</dbReference>
<dbReference type="STRING" id="1191523.MROS_0052"/>
<dbReference type="RefSeq" id="WP_014854733.1">
    <property type="nucleotide sequence ID" value="NC_018178.1"/>
</dbReference>
<dbReference type="GO" id="GO:0005975">
    <property type="term" value="P:carbohydrate metabolic process"/>
    <property type="evidence" value="ECO:0007669"/>
    <property type="project" value="InterPro"/>
</dbReference>
<evidence type="ECO:0000256" key="4">
    <source>
        <dbReference type="ARBA" id="ARBA00022801"/>
    </source>
</evidence>
<dbReference type="KEGG" id="mro:MROS_0052"/>
<keyword evidence="2 7" id="KW-0963">Cytoplasm</keyword>
<dbReference type="GO" id="GO:0046872">
    <property type="term" value="F:metal ion binding"/>
    <property type="evidence" value="ECO:0007669"/>
    <property type="project" value="UniProtKB-KW"/>
</dbReference>
<keyword evidence="4 7" id="KW-0378">Hydrolase</keyword>
<accession>I6ZZY8</accession>
<evidence type="ECO:0000256" key="9">
    <source>
        <dbReference type="PIRSR" id="PIRSR004682-3"/>
    </source>
</evidence>
<evidence type="ECO:0000256" key="6">
    <source>
        <dbReference type="ARBA" id="ARBA00031828"/>
    </source>
</evidence>
<dbReference type="CDD" id="cd07503">
    <property type="entry name" value="HAD_HisB-N"/>
    <property type="match status" value="1"/>
</dbReference>
<feature type="binding site" evidence="10">
    <location>
        <position position="10"/>
    </location>
    <ligand>
        <name>Mg(2+)</name>
        <dbReference type="ChEBI" id="CHEBI:18420"/>
    </ligand>
</feature>
<evidence type="ECO:0000256" key="2">
    <source>
        <dbReference type="ARBA" id="ARBA00022490"/>
    </source>
</evidence>
<comment type="subcellular location">
    <subcellularLocation>
        <location evidence="1 7">Cytoplasm</location>
    </subcellularLocation>
</comment>
<feature type="active site" description="Proton donor" evidence="8">
    <location>
        <position position="10"/>
    </location>
</feature>
<dbReference type="Pfam" id="PF13242">
    <property type="entry name" value="Hydrolase_like"/>
    <property type="match status" value="1"/>
</dbReference>
<evidence type="ECO:0000256" key="10">
    <source>
        <dbReference type="PIRSR" id="PIRSR004682-4"/>
    </source>
</evidence>
<comment type="cofactor">
    <cofactor evidence="10">
        <name>Mg(2+)</name>
        <dbReference type="ChEBI" id="CHEBI:18420"/>
    </cofactor>
</comment>
<evidence type="ECO:0000256" key="3">
    <source>
        <dbReference type="ARBA" id="ARBA00022723"/>
    </source>
</evidence>
<dbReference type="PANTHER" id="PTHR42891:SF1">
    <property type="entry name" value="D-GLYCERO-BETA-D-MANNO-HEPTOSE-1,7-BISPHOSPHATE 7-PHOSPHATASE"/>
    <property type="match status" value="1"/>
</dbReference>
<dbReference type="EC" id="3.1.3.-" evidence="7"/>
<dbReference type="OrthoDB" id="9813880at2"/>
<reference evidence="11 12" key="1">
    <citation type="journal article" date="2013" name="PLoS ONE">
        <title>Genomic analysis of Melioribacter roseus, facultatively anaerobic organotrophic bacterium representing a novel deep lineage within Bacteriodetes/Chlorobi group.</title>
        <authorList>
            <person name="Kadnikov V.V."/>
            <person name="Mardanov A.V."/>
            <person name="Podosokorskaya O.A."/>
            <person name="Gavrilov S.N."/>
            <person name="Kublanov I.V."/>
            <person name="Beletsky A.V."/>
            <person name="Bonch-Osmolovskaya E.A."/>
            <person name="Ravin N.V."/>
        </authorList>
    </citation>
    <scope>NUCLEOTIDE SEQUENCE [LARGE SCALE GENOMIC DNA]</scope>
    <source>
        <strain evidence="12">JCM 17771 / P3M-2</strain>
    </source>
</reference>
<name>I6ZZY8_MELRP</name>
<evidence type="ECO:0000256" key="7">
    <source>
        <dbReference type="PIRNR" id="PIRNR004682"/>
    </source>
</evidence>
<dbReference type="GO" id="GO:0016791">
    <property type="term" value="F:phosphatase activity"/>
    <property type="evidence" value="ECO:0007669"/>
    <property type="project" value="InterPro"/>
</dbReference>
<evidence type="ECO:0000256" key="1">
    <source>
        <dbReference type="ARBA" id="ARBA00004496"/>
    </source>
</evidence>
<dbReference type="PATRIC" id="fig|1191523.3.peg.54"/>
<dbReference type="Proteomes" id="UP000009011">
    <property type="component" value="Chromosome"/>
</dbReference>
<feature type="binding site" evidence="10">
    <location>
        <position position="90"/>
    </location>
    <ligand>
        <name>Zn(2+)</name>
        <dbReference type="ChEBI" id="CHEBI:29105"/>
    </ligand>
</feature>
<dbReference type="SUPFAM" id="SSF56784">
    <property type="entry name" value="HAD-like"/>
    <property type="match status" value="1"/>
</dbReference>
<gene>
    <name evidence="11" type="ordered locus">MROS_0052</name>
</gene>
<comment type="similarity">
    <text evidence="7">Belongs to the gmhB family.</text>
</comment>
<dbReference type="InterPro" id="IPR023214">
    <property type="entry name" value="HAD_sf"/>
</dbReference>
<feature type="binding site" evidence="10">
    <location>
        <position position="131"/>
    </location>
    <ligand>
        <name>Mg(2+)</name>
        <dbReference type="ChEBI" id="CHEBI:18420"/>
    </ligand>
</feature>
<feature type="binding site" evidence="10">
    <location>
        <position position="8"/>
    </location>
    <ligand>
        <name>Mg(2+)</name>
        <dbReference type="ChEBI" id="CHEBI:18420"/>
    </ligand>
</feature>
<feature type="active site" description="Nucleophile" evidence="8">
    <location>
        <position position="8"/>
    </location>
</feature>
<dbReference type="NCBIfam" id="TIGR00213">
    <property type="entry name" value="GmhB_yaeD"/>
    <property type="match status" value="1"/>
</dbReference>
<dbReference type="InterPro" id="IPR006543">
    <property type="entry name" value="Histidinol-phos"/>
</dbReference>
<evidence type="ECO:0000313" key="12">
    <source>
        <dbReference type="Proteomes" id="UP000009011"/>
    </source>
</evidence>
<evidence type="ECO:0000256" key="5">
    <source>
        <dbReference type="ARBA" id="ARBA00023277"/>
    </source>
</evidence>
<dbReference type="eggNOG" id="COG0241">
    <property type="taxonomic scope" value="Bacteria"/>
</dbReference>
<dbReference type="GO" id="GO:0005737">
    <property type="term" value="C:cytoplasm"/>
    <property type="evidence" value="ECO:0007669"/>
    <property type="project" value="UniProtKB-SubCell"/>
</dbReference>
<dbReference type="AlphaFoldDB" id="I6ZZY8"/>
<feature type="site" description="Contributes to substrate recognition" evidence="9">
    <location>
        <position position="105"/>
    </location>
</feature>